<sequence length="299" mass="32859">MYPSYPYYDKEVKCKEKPVAFPPQQQEQQPGLEYKMTPKPIAENPNYQPAGKLKGKVAIVTGGDSGIGRAVAIAFAKEGADVAIVYLNEHKDAEATKKRIEEIGKRCRTMAIDLRQESASTEVVKQTIDTFGRIDILVNNQAIQFVRESILDISSEQLEQTFKTNIFSFFYMSKAVLPYLNAGDAIINNSSVTAFAGHERLIDYSATQGAIITFTRSLALSLAKQEIRVNAVAPGPIWTPLIPATMTVEDVKCFGTDTPMERAGQPFELAPAFVYLASDDSRYVTGQTIHVNGGHIIGS</sequence>
<proteinExistence type="inferred from homology"/>
<keyword evidence="4" id="KW-1185">Reference proteome</keyword>
<gene>
    <name evidence="3" type="primary">ydaD_2</name>
    <name evidence="3" type="ORF">BkAM31D_24880</name>
</gene>
<dbReference type="Proteomes" id="UP000193006">
    <property type="component" value="Chromosome"/>
</dbReference>
<dbReference type="InterPro" id="IPR036291">
    <property type="entry name" value="NAD(P)-bd_dom_sf"/>
</dbReference>
<dbReference type="NCBIfam" id="NF005559">
    <property type="entry name" value="PRK07231.1"/>
    <property type="match status" value="1"/>
</dbReference>
<dbReference type="GO" id="GO:0008206">
    <property type="term" value="P:bile acid metabolic process"/>
    <property type="evidence" value="ECO:0007669"/>
    <property type="project" value="UniProtKB-ARBA"/>
</dbReference>
<keyword evidence="2 3" id="KW-0560">Oxidoreductase</keyword>
<dbReference type="STRING" id="199441.BkAM31D_24880"/>
<reference evidence="3 4" key="1">
    <citation type="submission" date="2017-04" db="EMBL/GenBank/DDBJ databases">
        <title>Bacillus krulwichiae AM31D Genome sequencing and assembly.</title>
        <authorList>
            <person name="Krulwich T.A."/>
            <person name="Anastor L."/>
            <person name="Ehrlich R."/>
            <person name="Ehrlich G.D."/>
            <person name="Janto B."/>
        </authorList>
    </citation>
    <scope>NUCLEOTIDE SEQUENCE [LARGE SCALE GENOMIC DNA]</scope>
    <source>
        <strain evidence="3 4">AM31D</strain>
    </source>
</reference>
<dbReference type="Pfam" id="PF13561">
    <property type="entry name" value="adh_short_C2"/>
    <property type="match status" value="1"/>
</dbReference>
<dbReference type="InterPro" id="IPR002347">
    <property type="entry name" value="SDR_fam"/>
</dbReference>
<accession>A0A1X9MHA0</accession>
<dbReference type="EMBL" id="CP020814">
    <property type="protein sequence ID" value="ARK32837.1"/>
    <property type="molecule type" value="Genomic_DNA"/>
</dbReference>
<evidence type="ECO:0000256" key="1">
    <source>
        <dbReference type="ARBA" id="ARBA00006484"/>
    </source>
</evidence>
<dbReference type="GO" id="GO:0016614">
    <property type="term" value="F:oxidoreductase activity, acting on CH-OH group of donors"/>
    <property type="evidence" value="ECO:0007669"/>
    <property type="project" value="UniProtKB-ARBA"/>
</dbReference>
<dbReference type="PRINTS" id="PR00080">
    <property type="entry name" value="SDRFAMILY"/>
</dbReference>
<comment type="similarity">
    <text evidence="1">Belongs to the short-chain dehydrogenases/reductases (SDR) family.</text>
</comment>
<dbReference type="PRINTS" id="PR00081">
    <property type="entry name" value="GDHRDH"/>
</dbReference>
<dbReference type="EC" id="1.-.-.-" evidence="3"/>
<dbReference type="PANTHER" id="PTHR48107">
    <property type="entry name" value="NADPH-DEPENDENT ALDEHYDE REDUCTASE-LIKE PROTEIN, CHLOROPLASTIC-RELATED"/>
    <property type="match status" value="1"/>
</dbReference>
<organism evidence="3 4">
    <name type="scientific">Halalkalibacter krulwichiae</name>
    <dbReference type="NCBI Taxonomy" id="199441"/>
    <lineage>
        <taxon>Bacteria</taxon>
        <taxon>Bacillati</taxon>
        <taxon>Bacillota</taxon>
        <taxon>Bacilli</taxon>
        <taxon>Bacillales</taxon>
        <taxon>Bacillaceae</taxon>
        <taxon>Halalkalibacter</taxon>
    </lineage>
</organism>
<evidence type="ECO:0000313" key="4">
    <source>
        <dbReference type="Proteomes" id="UP000193006"/>
    </source>
</evidence>
<dbReference type="RefSeq" id="WP_066155123.1">
    <property type="nucleotide sequence ID" value="NZ_CP020814.1"/>
</dbReference>
<dbReference type="SUPFAM" id="SSF51735">
    <property type="entry name" value="NAD(P)-binding Rossmann-fold domains"/>
    <property type="match status" value="1"/>
</dbReference>
<evidence type="ECO:0000313" key="3">
    <source>
        <dbReference type="EMBL" id="ARK32837.1"/>
    </source>
</evidence>
<dbReference type="PANTHER" id="PTHR48107:SF16">
    <property type="entry name" value="NADPH-DEPENDENT ALDEHYDE REDUCTASE 1, CHLOROPLASTIC"/>
    <property type="match status" value="1"/>
</dbReference>
<dbReference type="Gene3D" id="3.40.50.720">
    <property type="entry name" value="NAD(P)-binding Rossmann-like Domain"/>
    <property type="match status" value="1"/>
</dbReference>
<dbReference type="AlphaFoldDB" id="A0A1X9MHA0"/>
<protein>
    <submittedName>
        <fullName evidence="3">General stress protein 39</fullName>
        <ecNumber evidence="3">1.-.-.-</ecNumber>
    </submittedName>
</protein>
<dbReference type="FunFam" id="3.40.50.720:FF:000084">
    <property type="entry name" value="Short-chain dehydrogenase reductase"/>
    <property type="match status" value="1"/>
</dbReference>
<dbReference type="NCBIfam" id="NF005214">
    <property type="entry name" value="PRK06701.1"/>
    <property type="match status" value="1"/>
</dbReference>
<evidence type="ECO:0000256" key="2">
    <source>
        <dbReference type="ARBA" id="ARBA00023002"/>
    </source>
</evidence>
<dbReference type="CDD" id="cd05355">
    <property type="entry name" value="SDR_c1"/>
    <property type="match status" value="1"/>
</dbReference>
<dbReference type="KEGG" id="bkw:BkAM31D_24880"/>
<name>A0A1X9MHA0_9BACI</name>